<protein>
    <submittedName>
        <fullName evidence="4">Outer cell wall protein</fullName>
    </submittedName>
</protein>
<dbReference type="Gene3D" id="2.60.40.1220">
    <property type="match status" value="3"/>
</dbReference>
<gene>
    <name evidence="4" type="ORF">CLCOL_23610</name>
</gene>
<sequence length="1071" mass="117761">MANKKVVSVLSTAAIGTLIASAVGTTALAKVDGLVVKNAEGTYLNYDLTELQESAVENYLGNEEGAVLYKSFDAARANLVSYHDDKTGFIDANAIAEAAKDAILNGEEFDVNKFTEASKETALPGTVYQAVVKDGVVVKGEEVKPNGDNDEDEDLKVVSVESINAAQVKVTFNRALTEDEKDEAEDLANYTLENKKGNEIEDVFADVEVKEGSKEAILTVDYSKVGDNDDDLFENQYSYTLIIDENVTGKEVTKEFKVSDFDIPEVTSVEVVGIRTIKVKVSEPIVAPSDDYKNDPDESKLYAKMEDAFEINDGDYSIDKVVPIDNGREFNIILLSDLEDGEDITVDVKSKAEDYAGYSLKKASFNTKVDVNKEALEIVGYEKAKEREITLVFNKDIRFADYEDDYDIAEGDNVDSKFFDNFYHTTSKNKAERVKIDGNKLTLYFSSDNQLPETAYVYVDADVLEDLWNKENDDLFIKVTINKDNVKPEIKKVEQADDSNRIIEITFSEELDKDTAEDKDNYTIKDKDGKEVRISGKPVLDDKEKKVTITLSKDLEDGEEYSVTVEDVEDKAGNKIAKVTKKFTAKNTEAVDNITAKYYDAGRPSQKIVVDFDGTKMLADGSRYAINNLENYDLTIGSKTINLSDYDGASIKAVNNGTKAEIKLPGNNADDDDRFDFTGKTLSLRINKVEDANGNKTDIMNVDVHNGSESGSIEIDGDVEAVDRETIKVVFDDEITLDKGDISLVYDGGTLTPSSTKVEKANGKTTVTYKLKESEQLDYSGEYEGNQVYLVVNSKAKSKNSYGDTLKADTKEVKDKIAPELAKIDNNVVVKNTKIDDRDDYDDAVRVVKYNASTNTATIELIFEENIQNAVTKSMFETDDSDVDVVYASAEDNILTLELQADSADYKEAKDFLGLRINSKGNNIFDKAGNGAPVDTEIQFVPVALRGKEAVKDKVVDLAKGNITATAGDNNTITATVKDGKENVLLKDIVSLKDLINVGGMEVANVTINGTSYTTDSTLGQIEEALAKYVEVSSFNEIKLSDLQGKEVSITYVNGDGTITYTLAVAPAAQQ</sequence>
<dbReference type="Pfam" id="PF13205">
    <property type="entry name" value="Big_5"/>
    <property type="match status" value="1"/>
</dbReference>
<evidence type="ECO:0000259" key="3">
    <source>
        <dbReference type="Pfam" id="PF13205"/>
    </source>
</evidence>
<evidence type="ECO:0000256" key="1">
    <source>
        <dbReference type="ARBA" id="ARBA00022729"/>
    </source>
</evidence>
<keyword evidence="5" id="KW-1185">Reference proteome</keyword>
<dbReference type="InterPro" id="IPR032812">
    <property type="entry name" value="SbsA_Ig"/>
</dbReference>
<organism evidence="4 5">
    <name type="scientific">Clostridium colicanis DSM 13634</name>
    <dbReference type="NCBI Taxonomy" id="1121305"/>
    <lineage>
        <taxon>Bacteria</taxon>
        <taxon>Bacillati</taxon>
        <taxon>Bacillota</taxon>
        <taxon>Clostridia</taxon>
        <taxon>Eubacteriales</taxon>
        <taxon>Clostridiaceae</taxon>
        <taxon>Clostridium</taxon>
    </lineage>
</organism>
<dbReference type="AlphaFoldDB" id="A0A151AKD9"/>
<feature type="signal peptide" evidence="2">
    <location>
        <begin position="1"/>
        <end position="22"/>
    </location>
</feature>
<comment type="caution">
    <text evidence="4">The sequence shown here is derived from an EMBL/GenBank/DDBJ whole genome shotgun (WGS) entry which is preliminary data.</text>
</comment>
<evidence type="ECO:0000313" key="4">
    <source>
        <dbReference type="EMBL" id="KYH28000.1"/>
    </source>
</evidence>
<feature type="domain" description="SbsA Ig-like" evidence="3">
    <location>
        <begin position="498"/>
        <end position="584"/>
    </location>
</feature>
<accession>A0A151AKD9</accession>
<dbReference type="PATRIC" id="fig|1121305.3.peg.2351"/>
<evidence type="ECO:0000313" key="5">
    <source>
        <dbReference type="Proteomes" id="UP000075374"/>
    </source>
</evidence>
<dbReference type="EMBL" id="LTBB01000015">
    <property type="protein sequence ID" value="KYH28000.1"/>
    <property type="molecule type" value="Genomic_DNA"/>
</dbReference>
<feature type="chain" id="PRO_5039594305" evidence="2">
    <location>
        <begin position="23"/>
        <end position="1071"/>
    </location>
</feature>
<dbReference type="InterPro" id="IPR014755">
    <property type="entry name" value="Cu-Rt/internalin_Ig-like"/>
</dbReference>
<name>A0A151AKD9_9CLOT</name>
<dbReference type="RefSeq" id="WP_061859144.1">
    <property type="nucleotide sequence ID" value="NZ_LTBB01000015.1"/>
</dbReference>
<dbReference type="Proteomes" id="UP000075374">
    <property type="component" value="Unassembled WGS sequence"/>
</dbReference>
<keyword evidence="1 2" id="KW-0732">Signal</keyword>
<evidence type="ECO:0000256" key="2">
    <source>
        <dbReference type="SAM" id="SignalP"/>
    </source>
</evidence>
<proteinExistence type="predicted"/>
<dbReference type="STRING" id="1121305.CLCOL_23610"/>
<reference evidence="4 5" key="1">
    <citation type="submission" date="2016-02" db="EMBL/GenBank/DDBJ databases">
        <title>Genome sequence of Clostridium colicanis DSM 13634.</title>
        <authorList>
            <person name="Poehlein A."/>
            <person name="Daniel R."/>
        </authorList>
    </citation>
    <scope>NUCLEOTIDE SEQUENCE [LARGE SCALE GENOMIC DNA]</scope>
    <source>
        <strain evidence="4 5">DSM 13634</strain>
    </source>
</reference>